<keyword evidence="2" id="KW-1185">Reference proteome</keyword>
<dbReference type="Proteomes" id="UP000008983">
    <property type="component" value="Unassembled WGS sequence"/>
</dbReference>
<name>G0R393_ICHMU</name>
<dbReference type="Gene3D" id="2.40.70.10">
    <property type="entry name" value="Acid Proteases"/>
    <property type="match status" value="1"/>
</dbReference>
<organism evidence="1 2">
    <name type="scientific">Ichthyophthirius multifiliis</name>
    <name type="common">White spot disease agent</name>
    <name type="synonym">Ich</name>
    <dbReference type="NCBI Taxonomy" id="5932"/>
    <lineage>
        <taxon>Eukaryota</taxon>
        <taxon>Sar</taxon>
        <taxon>Alveolata</taxon>
        <taxon>Ciliophora</taxon>
        <taxon>Intramacronucleata</taxon>
        <taxon>Oligohymenophorea</taxon>
        <taxon>Hymenostomatida</taxon>
        <taxon>Ophryoglenina</taxon>
        <taxon>Ichthyophthirius</taxon>
    </lineage>
</organism>
<accession>G0R393</accession>
<dbReference type="InParanoid" id="G0R393"/>
<dbReference type="AlphaFoldDB" id="G0R393"/>
<gene>
    <name evidence="1" type="ORF">IMG5_183910</name>
</gene>
<dbReference type="InterPro" id="IPR021109">
    <property type="entry name" value="Peptidase_aspartic_dom_sf"/>
</dbReference>
<evidence type="ECO:0000313" key="2">
    <source>
        <dbReference type="Proteomes" id="UP000008983"/>
    </source>
</evidence>
<dbReference type="eggNOG" id="ENOG502R2KY">
    <property type="taxonomic scope" value="Eukaryota"/>
</dbReference>
<dbReference type="RefSeq" id="XP_004027412.1">
    <property type="nucleotide sequence ID" value="XM_004027363.1"/>
</dbReference>
<reference evidence="1 2" key="1">
    <citation type="submission" date="2011-07" db="EMBL/GenBank/DDBJ databases">
        <authorList>
            <person name="Coyne R."/>
            <person name="Brami D."/>
            <person name="Johnson J."/>
            <person name="Hostetler J."/>
            <person name="Hannick L."/>
            <person name="Clark T."/>
            <person name="Cassidy-Hanley D."/>
            <person name="Inman J."/>
        </authorList>
    </citation>
    <scope>NUCLEOTIDE SEQUENCE [LARGE SCALE GENOMIC DNA]</scope>
    <source>
        <strain evidence="1 2">G5</strain>
    </source>
</reference>
<dbReference type="EMBL" id="GL984295">
    <property type="protein sequence ID" value="EGR28067.1"/>
    <property type="molecule type" value="Genomic_DNA"/>
</dbReference>
<sequence length="316" mass="37256">MPTKCTGAKQLIKIQNECVYQTIAYQADFYFDNKTFKPFKLALDLRTPWSWLKSPVCRTFTRAGEEKNQNCNYYQDNNSKWYNQTYECQSNYCKKVQSRCGEIDYIQEGLSVIGQFVTTQIYFKDKNFGKKPIKNWQILWAHGLSGQSDLDADGVLGLGLQHVQDKDMDEEDYEKEEEDPQIYFEQFTDLWGAINSVYKKIKAETFALYLAEHNSLKKTLLIGEKVVNITDYIHLPESFQLSYTPVPDLEFSSPEEYARVYFQWKVPLRQIVFSFDPIQKMEQMIKEVLNKQFQGIIIGQKQNYNKKLNQVYKHRL</sequence>
<dbReference type="GeneID" id="14904142"/>
<evidence type="ECO:0000313" key="1">
    <source>
        <dbReference type="EMBL" id="EGR28067.1"/>
    </source>
</evidence>
<dbReference type="SUPFAM" id="SSF50630">
    <property type="entry name" value="Acid proteases"/>
    <property type="match status" value="1"/>
</dbReference>
<protein>
    <submittedName>
        <fullName evidence="1">Uncharacterized protein</fullName>
    </submittedName>
</protein>
<dbReference type="OrthoDB" id="323210at2759"/>
<proteinExistence type="predicted"/>